<feature type="transmembrane region" description="Helical" evidence="1">
    <location>
        <begin position="287"/>
        <end position="309"/>
    </location>
</feature>
<dbReference type="PANTHER" id="PTHR38139">
    <property type="entry name" value="GATE DOMAIN-CONTAINING PROTEIN"/>
    <property type="match status" value="1"/>
</dbReference>
<dbReference type="InterPro" id="IPR038880">
    <property type="entry name" value="MJ0871-like"/>
</dbReference>
<dbReference type="Pfam" id="PF07670">
    <property type="entry name" value="Gate"/>
    <property type="match status" value="1"/>
</dbReference>
<feature type="transmembrane region" description="Helical" evidence="1">
    <location>
        <begin position="220"/>
        <end position="242"/>
    </location>
</feature>
<keyword evidence="1" id="KW-0812">Transmembrane</keyword>
<feature type="transmembrane region" description="Helical" evidence="1">
    <location>
        <begin position="12"/>
        <end position="36"/>
    </location>
</feature>
<evidence type="ECO:0000313" key="4">
    <source>
        <dbReference type="Proteomes" id="UP000029859"/>
    </source>
</evidence>
<dbReference type="InterPro" id="IPR011642">
    <property type="entry name" value="Gate_dom"/>
</dbReference>
<protein>
    <recommendedName>
        <fullName evidence="2">Nucleoside transporter/FeoB GTPase Gate domain-containing protein</fullName>
    </recommendedName>
</protein>
<feature type="transmembrane region" description="Helical" evidence="1">
    <location>
        <begin position="254"/>
        <end position="275"/>
    </location>
</feature>
<dbReference type="PANTHER" id="PTHR38139:SF1">
    <property type="entry name" value="NUCLEOSIDE TRANSPORTER_FEOB GTPASE GATE DOMAIN-CONTAINING PROTEIN"/>
    <property type="match status" value="1"/>
</dbReference>
<feature type="transmembrane region" description="Helical" evidence="1">
    <location>
        <begin position="180"/>
        <end position="200"/>
    </location>
</feature>
<proteinExistence type="predicted"/>
<dbReference type="OrthoDB" id="51620at2157"/>
<evidence type="ECO:0000256" key="1">
    <source>
        <dbReference type="SAM" id="Phobius"/>
    </source>
</evidence>
<dbReference type="EMBL" id="JRHO01000002">
    <property type="protein sequence ID" value="KGK99690.1"/>
    <property type="molecule type" value="Genomic_DNA"/>
</dbReference>
<dbReference type="RefSeq" id="WP_048192970.1">
    <property type="nucleotide sequence ID" value="NZ_CAAGSM010000008.1"/>
</dbReference>
<feature type="transmembrane region" description="Helical" evidence="1">
    <location>
        <begin position="120"/>
        <end position="145"/>
    </location>
</feature>
<reference evidence="3 4" key="1">
    <citation type="submission" date="2014-09" db="EMBL/GenBank/DDBJ databases">
        <title>Draft genome sequence of an obligately methylotrophic methanogen, Methanococcoides methylutens, isolated from marine sediment.</title>
        <authorList>
            <person name="Guan Y."/>
            <person name="Ngugi D.K."/>
            <person name="Blom J."/>
            <person name="Ali S."/>
            <person name="Ferry J.G."/>
            <person name="Stingl U."/>
        </authorList>
    </citation>
    <scope>NUCLEOTIDE SEQUENCE [LARGE SCALE GENOMIC DNA]</scope>
    <source>
        <strain evidence="3 4">DSM 2657</strain>
    </source>
</reference>
<comment type="caution">
    <text evidence="3">The sequence shown here is derived from an EMBL/GenBank/DDBJ whole genome shotgun (WGS) entry which is preliminary data.</text>
</comment>
<name>A0A099T3D3_METMT</name>
<gene>
    <name evidence="3" type="ORF">LI82_00235</name>
</gene>
<evidence type="ECO:0000313" key="3">
    <source>
        <dbReference type="EMBL" id="KGK99690.1"/>
    </source>
</evidence>
<organism evidence="3 4">
    <name type="scientific">Methanococcoides methylutens</name>
    <dbReference type="NCBI Taxonomy" id="2226"/>
    <lineage>
        <taxon>Archaea</taxon>
        <taxon>Methanobacteriati</taxon>
        <taxon>Methanobacteriota</taxon>
        <taxon>Stenosarchaea group</taxon>
        <taxon>Methanomicrobia</taxon>
        <taxon>Methanosarcinales</taxon>
        <taxon>Methanosarcinaceae</taxon>
        <taxon>Methanococcoides</taxon>
    </lineage>
</organism>
<keyword evidence="1" id="KW-1133">Transmembrane helix</keyword>
<keyword evidence="1" id="KW-0472">Membrane</keyword>
<accession>A0A099T3D3</accession>
<keyword evidence="4" id="KW-1185">Reference proteome</keyword>
<dbReference type="AlphaFoldDB" id="A0A099T3D3"/>
<sequence>MWIDGLYAAFEYLIKVIPPIVIGTLIMDIMVEMGWVNKLGFIASPLMRFGHLREEIGLSFLTSFGSSAAGNSMIAKLHDDNHIDRKETIIATMVNSFPSGIVLSRDLLPVMVILLGTTGLIYLGIVVLIGFLKTLLALIAARILLTPRPSGNIHRNTEKISFREASVKSLKRSRRSLTRIVLTMTIVSIVVFQLMDTGLFDWAASIMKNSFMIRYVPAEGLPIIAGWFASNIAAFTIAGNLLDTGMLSSKDVILALLIGRILAGVARIRTMLPYYVGIFSPNLGVRIMVVSLVMQNGIMLGIVGFIFVLF</sequence>
<evidence type="ECO:0000259" key="2">
    <source>
        <dbReference type="Pfam" id="PF07670"/>
    </source>
</evidence>
<dbReference type="Proteomes" id="UP000029859">
    <property type="component" value="Unassembled WGS sequence"/>
</dbReference>
<feature type="domain" description="Nucleoside transporter/FeoB GTPase Gate" evidence="2">
    <location>
        <begin position="13"/>
        <end position="116"/>
    </location>
</feature>